<evidence type="ECO:0000256" key="3">
    <source>
        <dbReference type="SAM" id="MobiDB-lite"/>
    </source>
</evidence>
<evidence type="ECO:0000313" key="5">
    <source>
        <dbReference type="Ensembl" id="ENSPMGP00000003844.1"/>
    </source>
</evidence>
<dbReference type="InterPro" id="IPR013761">
    <property type="entry name" value="SAM/pointed_sf"/>
</dbReference>
<reference evidence="5" key="2">
    <citation type="submission" date="2025-09" db="UniProtKB">
        <authorList>
            <consortium name="Ensembl"/>
        </authorList>
    </citation>
    <scope>IDENTIFICATION</scope>
</reference>
<dbReference type="GO" id="GO:0005737">
    <property type="term" value="C:cytoplasm"/>
    <property type="evidence" value="ECO:0007669"/>
    <property type="project" value="TreeGrafter"/>
</dbReference>
<dbReference type="STRING" id="409849.ENSPMGP00000003844"/>
<dbReference type="InterPro" id="IPR001660">
    <property type="entry name" value="SAM"/>
</dbReference>
<dbReference type="PANTHER" id="PTHR16154:SF26">
    <property type="entry name" value="PROTEIN PHOSPHATASE 1 REGULATORY SUBUNIT 9 LIKE"/>
    <property type="match status" value="1"/>
</dbReference>
<feature type="domain" description="SAM" evidence="4">
    <location>
        <begin position="169"/>
        <end position="232"/>
    </location>
</feature>
<dbReference type="GO" id="GO:0015629">
    <property type="term" value="C:actin cytoskeleton"/>
    <property type="evidence" value="ECO:0007669"/>
    <property type="project" value="TreeGrafter"/>
</dbReference>
<dbReference type="SUPFAM" id="SSF47769">
    <property type="entry name" value="SAM/Pointed domain"/>
    <property type="match status" value="1"/>
</dbReference>
<dbReference type="CDD" id="cd09512">
    <property type="entry name" value="SAM_Neurabin-like"/>
    <property type="match status" value="1"/>
</dbReference>
<dbReference type="GO" id="GO:0007015">
    <property type="term" value="P:actin filament organization"/>
    <property type="evidence" value="ECO:0007669"/>
    <property type="project" value="TreeGrafter"/>
</dbReference>
<organism evidence="5 6">
    <name type="scientific">Periophthalmus magnuspinnatus</name>
    <dbReference type="NCBI Taxonomy" id="409849"/>
    <lineage>
        <taxon>Eukaryota</taxon>
        <taxon>Metazoa</taxon>
        <taxon>Chordata</taxon>
        <taxon>Craniata</taxon>
        <taxon>Vertebrata</taxon>
        <taxon>Euteleostomi</taxon>
        <taxon>Actinopterygii</taxon>
        <taxon>Neopterygii</taxon>
        <taxon>Teleostei</taxon>
        <taxon>Neoteleostei</taxon>
        <taxon>Acanthomorphata</taxon>
        <taxon>Gobiaria</taxon>
        <taxon>Gobiiformes</taxon>
        <taxon>Gobioidei</taxon>
        <taxon>Gobiidae</taxon>
        <taxon>Oxudercinae</taxon>
        <taxon>Periophthalmus</taxon>
    </lineage>
</organism>
<evidence type="ECO:0000313" key="6">
    <source>
        <dbReference type="Proteomes" id="UP000261520"/>
    </source>
</evidence>
<sequence>MAPCIVEDLVDDVFEELNLQNLVPDTGLLDCSAHIAKAQLAQKSKRHPPSRDKLRESFRRQVRYRQSAKKSRKSMASRYIIGVTTEIVCIYVCIFLSFPIFCTFPCRSSCGDLAEPIGISPTASVSSMPSCLPFPWFGDKSSENEEDQEKNNERLRSLSSSSLLPVTEWSSQQVCRWLVGMSMEQYAAEFSAKGVNGEQLLNMDTDKLKALGVCNHNDRSCLKKKLKDMRKREEKEQRERDKSLREVRDTDATEDKKSHREYKRGTIRTESLL</sequence>
<evidence type="ECO:0000256" key="2">
    <source>
        <dbReference type="ARBA" id="ARBA00023054"/>
    </source>
</evidence>
<dbReference type="PANTHER" id="PTHR16154">
    <property type="entry name" value="NEURABIN"/>
    <property type="match status" value="1"/>
</dbReference>
<protein>
    <recommendedName>
        <fullName evidence="4">SAM domain-containing protein</fullName>
    </recommendedName>
</protein>
<dbReference type="InterPro" id="IPR043446">
    <property type="entry name" value="Neurabin-like"/>
</dbReference>
<proteinExistence type="predicted"/>
<keyword evidence="2" id="KW-0175">Coiled coil</keyword>
<keyword evidence="6" id="KW-1185">Reference proteome</keyword>
<dbReference type="Ensembl" id="ENSPMGT00000004088.1">
    <property type="protein sequence ID" value="ENSPMGP00000003844.1"/>
    <property type="gene ID" value="ENSPMGG00000003291.1"/>
</dbReference>
<feature type="region of interest" description="Disordered" evidence="3">
    <location>
        <begin position="226"/>
        <end position="273"/>
    </location>
</feature>
<keyword evidence="1" id="KW-0597">Phosphoprotein</keyword>
<dbReference type="GO" id="GO:0031175">
    <property type="term" value="P:neuron projection development"/>
    <property type="evidence" value="ECO:0007669"/>
    <property type="project" value="TreeGrafter"/>
</dbReference>
<reference evidence="5" key="1">
    <citation type="submission" date="2025-08" db="UniProtKB">
        <authorList>
            <consortium name="Ensembl"/>
        </authorList>
    </citation>
    <scope>IDENTIFICATION</scope>
</reference>
<dbReference type="AlphaFoldDB" id="A0A3B3ZH00"/>
<feature type="compositionally biased region" description="Basic and acidic residues" evidence="3">
    <location>
        <begin position="230"/>
        <end position="258"/>
    </location>
</feature>
<evidence type="ECO:0000259" key="4">
    <source>
        <dbReference type="PROSITE" id="PS50105"/>
    </source>
</evidence>
<evidence type="ECO:0000256" key="1">
    <source>
        <dbReference type="ARBA" id="ARBA00022553"/>
    </source>
</evidence>
<dbReference type="GO" id="GO:0014069">
    <property type="term" value="C:postsynaptic density"/>
    <property type="evidence" value="ECO:0007669"/>
    <property type="project" value="TreeGrafter"/>
</dbReference>
<name>A0A3B3ZH00_9GOBI</name>
<dbReference type="PROSITE" id="PS50105">
    <property type="entry name" value="SAM_DOMAIN"/>
    <property type="match status" value="1"/>
</dbReference>
<dbReference type="FunFam" id="1.10.150.50:FF:000008">
    <property type="entry name" value="Neurabin-1 isoform 1-like protein"/>
    <property type="match status" value="1"/>
</dbReference>
<dbReference type="SMART" id="SM00454">
    <property type="entry name" value="SAM"/>
    <property type="match status" value="1"/>
</dbReference>
<dbReference type="Pfam" id="PF07647">
    <property type="entry name" value="SAM_2"/>
    <property type="match status" value="1"/>
</dbReference>
<dbReference type="Gene3D" id="1.10.150.50">
    <property type="entry name" value="Transcription Factor, Ets-1"/>
    <property type="match status" value="1"/>
</dbReference>
<dbReference type="GO" id="GO:0030425">
    <property type="term" value="C:dendrite"/>
    <property type="evidence" value="ECO:0007669"/>
    <property type="project" value="TreeGrafter"/>
</dbReference>
<dbReference type="GO" id="GO:0051015">
    <property type="term" value="F:actin filament binding"/>
    <property type="evidence" value="ECO:0007669"/>
    <property type="project" value="TreeGrafter"/>
</dbReference>
<dbReference type="GO" id="GO:0019722">
    <property type="term" value="P:calcium-mediated signaling"/>
    <property type="evidence" value="ECO:0007669"/>
    <property type="project" value="TreeGrafter"/>
</dbReference>
<dbReference type="Proteomes" id="UP000261520">
    <property type="component" value="Unplaced"/>
</dbReference>
<accession>A0A3B3ZH00</accession>